<evidence type="ECO:0000313" key="1">
    <source>
        <dbReference type="EMBL" id="GFS88037.1"/>
    </source>
</evidence>
<accession>A0A8X6N0Y6</accession>
<comment type="caution">
    <text evidence="1">The sequence shown here is derived from an EMBL/GenBank/DDBJ whole genome shotgun (WGS) entry which is preliminary data.</text>
</comment>
<organism evidence="1 2">
    <name type="scientific">Nephila pilipes</name>
    <name type="common">Giant wood spider</name>
    <name type="synonym">Nephila maculata</name>
    <dbReference type="NCBI Taxonomy" id="299642"/>
    <lineage>
        <taxon>Eukaryota</taxon>
        <taxon>Metazoa</taxon>
        <taxon>Ecdysozoa</taxon>
        <taxon>Arthropoda</taxon>
        <taxon>Chelicerata</taxon>
        <taxon>Arachnida</taxon>
        <taxon>Araneae</taxon>
        <taxon>Araneomorphae</taxon>
        <taxon>Entelegynae</taxon>
        <taxon>Araneoidea</taxon>
        <taxon>Nephilidae</taxon>
        <taxon>Nephila</taxon>
    </lineage>
</organism>
<gene>
    <name evidence="1" type="ORF">NPIL_614291</name>
</gene>
<reference evidence="1" key="1">
    <citation type="submission" date="2020-08" db="EMBL/GenBank/DDBJ databases">
        <title>Multicomponent nature underlies the extraordinary mechanical properties of spider dragline silk.</title>
        <authorList>
            <person name="Kono N."/>
            <person name="Nakamura H."/>
            <person name="Mori M."/>
            <person name="Yoshida Y."/>
            <person name="Ohtoshi R."/>
            <person name="Malay A.D."/>
            <person name="Moran D.A.P."/>
            <person name="Tomita M."/>
            <person name="Numata K."/>
            <person name="Arakawa K."/>
        </authorList>
    </citation>
    <scope>NUCLEOTIDE SEQUENCE</scope>
</reference>
<dbReference type="Proteomes" id="UP000887013">
    <property type="component" value="Unassembled WGS sequence"/>
</dbReference>
<dbReference type="EMBL" id="BMAW01004299">
    <property type="protein sequence ID" value="GFS88037.1"/>
    <property type="molecule type" value="Genomic_DNA"/>
</dbReference>
<name>A0A8X6N0Y6_NEPPI</name>
<sequence length="79" mass="8764">MRKEGAQRKVSVGGPCSSFFSVDDAQQSPVGRSLQLFLPPVCRSIRAAFQSGGGTENCVGERMTRTHSEWEKQNCVCWR</sequence>
<proteinExistence type="predicted"/>
<keyword evidence="2" id="KW-1185">Reference proteome</keyword>
<protein>
    <submittedName>
        <fullName evidence="1">Uncharacterized protein</fullName>
    </submittedName>
</protein>
<evidence type="ECO:0000313" key="2">
    <source>
        <dbReference type="Proteomes" id="UP000887013"/>
    </source>
</evidence>
<dbReference type="AlphaFoldDB" id="A0A8X6N0Y6"/>